<dbReference type="Proteomes" id="UP000317355">
    <property type="component" value="Unassembled WGS sequence"/>
</dbReference>
<reference evidence="2 3" key="1">
    <citation type="submission" date="2019-07" db="EMBL/GenBank/DDBJ databases">
        <title>The pathways for chlorine oxyanion respiration interact through the shared metabolite chlorate.</title>
        <authorList>
            <person name="Barnum T.P."/>
            <person name="Cheng Y."/>
            <person name="Hill K.A."/>
            <person name="Lucas L.N."/>
            <person name="Carlson H.K."/>
            <person name="Coates J.D."/>
        </authorList>
    </citation>
    <scope>NUCLEOTIDE SEQUENCE [LARGE SCALE GENOMIC DNA]</scope>
    <source>
        <strain evidence="2">BK-3</strain>
    </source>
</reference>
<organism evidence="2 3">
    <name type="scientific">Sedimenticola thiotaurini</name>
    <dbReference type="NCBI Taxonomy" id="1543721"/>
    <lineage>
        <taxon>Bacteria</taxon>
        <taxon>Pseudomonadati</taxon>
        <taxon>Pseudomonadota</taxon>
        <taxon>Gammaproteobacteria</taxon>
        <taxon>Chromatiales</taxon>
        <taxon>Sedimenticolaceae</taxon>
        <taxon>Sedimenticola</taxon>
    </lineage>
</organism>
<protein>
    <submittedName>
        <fullName evidence="2">Phasin family protein</fullName>
    </submittedName>
</protein>
<name>A0A558CS22_9GAMM</name>
<evidence type="ECO:0000313" key="2">
    <source>
        <dbReference type="EMBL" id="TVT51561.1"/>
    </source>
</evidence>
<dbReference type="InterPro" id="IPR018968">
    <property type="entry name" value="Phasin"/>
</dbReference>
<dbReference type="Pfam" id="PF09361">
    <property type="entry name" value="Phasin_2"/>
    <property type="match status" value="1"/>
</dbReference>
<comment type="caution">
    <text evidence="2">The sequence shown here is derived from an EMBL/GenBank/DDBJ whole genome shotgun (WGS) entry which is preliminary data.</text>
</comment>
<proteinExistence type="predicted"/>
<sequence length="158" mass="17512">MHNFFCETLDTPPERIYAAPQYCCDAQNSGEIPMNDPKANLELIKDFGINGYENIRSLAEINLRTWEKLVEKQMDAFGLFVDAGINQLAANKNPQDIKAALDNQIALGKSLSENIAVKGRETVDLANQAGNEYRSWLENGINTFNSKVNAAAGKAFKK</sequence>
<evidence type="ECO:0000259" key="1">
    <source>
        <dbReference type="Pfam" id="PF09361"/>
    </source>
</evidence>
<dbReference type="AlphaFoldDB" id="A0A558CS22"/>
<accession>A0A558CS22</accession>
<evidence type="ECO:0000313" key="3">
    <source>
        <dbReference type="Proteomes" id="UP000317355"/>
    </source>
</evidence>
<feature type="domain" description="Phasin" evidence="1">
    <location>
        <begin position="49"/>
        <end position="139"/>
    </location>
</feature>
<dbReference type="EMBL" id="VMRY01000089">
    <property type="protein sequence ID" value="TVT51561.1"/>
    <property type="molecule type" value="Genomic_DNA"/>
</dbReference>
<gene>
    <name evidence="2" type="ORF">FHK82_15480</name>
</gene>